<dbReference type="Gene3D" id="3.50.50.60">
    <property type="entry name" value="FAD/NAD(P)-binding domain"/>
    <property type="match status" value="1"/>
</dbReference>
<dbReference type="Gene3D" id="3.30.560.10">
    <property type="entry name" value="Glucose Oxidase, domain 3"/>
    <property type="match status" value="1"/>
</dbReference>
<dbReference type="Pfam" id="PF00732">
    <property type="entry name" value="GMC_oxred_N"/>
    <property type="match status" value="1"/>
</dbReference>
<dbReference type="PROSITE" id="PS00623">
    <property type="entry name" value="GMC_OXRED_1"/>
    <property type="match status" value="1"/>
</dbReference>
<dbReference type="OrthoDB" id="9785276at2"/>
<proteinExistence type="inferred from homology"/>
<keyword evidence="3 6" id="KW-0285">Flavoprotein</keyword>
<name>A0A1I2J6P4_9BACT</name>
<dbReference type="NCBIfam" id="NF002550">
    <property type="entry name" value="PRK02106.1"/>
    <property type="match status" value="1"/>
</dbReference>
<evidence type="ECO:0000256" key="5">
    <source>
        <dbReference type="PIRSR" id="PIRSR000137-2"/>
    </source>
</evidence>
<dbReference type="STRING" id="1003.SAMN04488541_104319"/>
<dbReference type="AlphaFoldDB" id="A0A1I2J6P4"/>
<dbReference type="GO" id="GO:0050660">
    <property type="term" value="F:flavin adenine dinucleotide binding"/>
    <property type="evidence" value="ECO:0007669"/>
    <property type="project" value="InterPro"/>
</dbReference>
<accession>A0A1I2J6P4</accession>
<comment type="similarity">
    <text evidence="2 6">Belongs to the GMC oxidoreductase family.</text>
</comment>
<dbReference type="PIRSF" id="PIRSF000137">
    <property type="entry name" value="Alcohol_oxidase"/>
    <property type="match status" value="1"/>
</dbReference>
<dbReference type="RefSeq" id="WP_091549005.1">
    <property type="nucleotide sequence ID" value="NZ_FONY01000043.1"/>
</dbReference>
<dbReference type="InterPro" id="IPR007867">
    <property type="entry name" value="GMC_OxRtase_C"/>
</dbReference>
<evidence type="ECO:0000256" key="1">
    <source>
        <dbReference type="ARBA" id="ARBA00001974"/>
    </source>
</evidence>
<dbReference type="PROSITE" id="PS00624">
    <property type="entry name" value="GMC_OXRED_2"/>
    <property type="match status" value="1"/>
</dbReference>
<gene>
    <name evidence="9" type="ORF">SAMN04488541_104319</name>
</gene>
<evidence type="ECO:0000313" key="9">
    <source>
        <dbReference type="EMBL" id="SFF50385.1"/>
    </source>
</evidence>
<dbReference type="InterPro" id="IPR000172">
    <property type="entry name" value="GMC_OxRdtase_N"/>
</dbReference>
<keyword evidence="10" id="KW-1185">Reference proteome</keyword>
<dbReference type="PANTHER" id="PTHR11552">
    <property type="entry name" value="GLUCOSE-METHANOL-CHOLINE GMC OXIDOREDUCTASE"/>
    <property type="match status" value="1"/>
</dbReference>
<sequence length="522" mass="58157">MFDYIIVGAGSAGCVLANRLSENPQIKVLLLEAGKKDNNPLISIPAAFYKLFRTEADWNFYTEPQPFVNHRKMYQPRGKVLGGSSSINAMIYIRGHKEDYDTWARLGNKGWSYEDVLPYFKKSENQQVFKDSFHGERGLLNVRNQVLPNPLTSLLVEAAKSLGYAANPDFNGAEQEGFGMFQTTIDERGRRHSTAKAFLAPALKRPNLKVMTKSLVRKILFEGKKAVGVEFEQGGQIKTEKANSEILLCAGAFQSPQLLMLSGVGRGQDLQQFNIPVVHDLQGVGQNLKDHVITSIVMTCNQKITLDTQDTPWNLLKFLFTGKSPFASNIAEGGGFIRTKPHLTAPDIQYHFGPGYFVNHGFNKIKGNGFSMGPTLLQPESTGEVRLSSPNPHDAPLIDPQYLSKEEDLRTMIEGFNIGYQILTAKPLQPYIKQAYLPTKELQNEQEIIEHIKTHLQTLYHPTSTCRMGNDTKAVVNDKLQVHGLENIRVVDASVMPTIVRGNTNAPTIMIAEKAADLIKNK</sequence>
<organism evidence="9 10">
    <name type="scientific">Thermoflexibacter ruber</name>
    <dbReference type="NCBI Taxonomy" id="1003"/>
    <lineage>
        <taxon>Bacteria</taxon>
        <taxon>Pseudomonadati</taxon>
        <taxon>Bacteroidota</taxon>
        <taxon>Cytophagia</taxon>
        <taxon>Cytophagales</taxon>
        <taxon>Thermoflexibacteraceae</taxon>
        <taxon>Thermoflexibacter</taxon>
    </lineage>
</organism>
<evidence type="ECO:0000256" key="4">
    <source>
        <dbReference type="ARBA" id="ARBA00022827"/>
    </source>
</evidence>
<dbReference type="InterPro" id="IPR036188">
    <property type="entry name" value="FAD/NAD-bd_sf"/>
</dbReference>
<comment type="cofactor">
    <cofactor evidence="1 5">
        <name>FAD</name>
        <dbReference type="ChEBI" id="CHEBI:57692"/>
    </cofactor>
</comment>
<feature type="domain" description="Glucose-methanol-choline oxidoreductase N-terminal" evidence="7">
    <location>
        <begin position="78"/>
        <end position="101"/>
    </location>
</feature>
<dbReference type="EMBL" id="FONY01000043">
    <property type="protein sequence ID" value="SFF50385.1"/>
    <property type="molecule type" value="Genomic_DNA"/>
</dbReference>
<keyword evidence="4 5" id="KW-0274">FAD</keyword>
<evidence type="ECO:0000313" key="10">
    <source>
        <dbReference type="Proteomes" id="UP000199513"/>
    </source>
</evidence>
<dbReference type="GO" id="GO:0016614">
    <property type="term" value="F:oxidoreductase activity, acting on CH-OH group of donors"/>
    <property type="evidence" value="ECO:0007669"/>
    <property type="project" value="InterPro"/>
</dbReference>
<evidence type="ECO:0000256" key="2">
    <source>
        <dbReference type="ARBA" id="ARBA00010790"/>
    </source>
</evidence>
<dbReference type="InterPro" id="IPR012132">
    <property type="entry name" value="GMC_OxRdtase"/>
</dbReference>
<evidence type="ECO:0000259" key="7">
    <source>
        <dbReference type="PROSITE" id="PS00623"/>
    </source>
</evidence>
<dbReference type="Pfam" id="PF05199">
    <property type="entry name" value="GMC_oxred_C"/>
    <property type="match status" value="1"/>
</dbReference>
<dbReference type="Proteomes" id="UP000199513">
    <property type="component" value="Unassembled WGS sequence"/>
</dbReference>
<reference evidence="10" key="1">
    <citation type="submission" date="2016-10" db="EMBL/GenBank/DDBJ databases">
        <authorList>
            <person name="Varghese N."/>
            <person name="Submissions S."/>
        </authorList>
    </citation>
    <scope>NUCLEOTIDE SEQUENCE [LARGE SCALE GENOMIC DNA]</scope>
    <source>
        <strain>GEY</strain>
        <strain evidence="10">DSM 9560</strain>
    </source>
</reference>
<evidence type="ECO:0000256" key="3">
    <source>
        <dbReference type="ARBA" id="ARBA00022630"/>
    </source>
</evidence>
<evidence type="ECO:0000259" key="8">
    <source>
        <dbReference type="PROSITE" id="PS00624"/>
    </source>
</evidence>
<feature type="domain" description="Glucose-methanol-choline oxidoreductase N-terminal" evidence="8">
    <location>
        <begin position="251"/>
        <end position="265"/>
    </location>
</feature>
<protein>
    <submittedName>
        <fullName evidence="9">Choline dehydrogenase</fullName>
    </submittedName>
</protein>
<dbReference type="PANTHER" id="PTHR11552:SF147">
    <property type="entry name" value="CHOLINE DEHYDROGENASE, MITOCHONDRIAL"/>
    <property type="match status" value="1"/>
</dbReference>
<dbReference type="SUPFAM" id="SSF54373">
    <property type="entry name" value="FAD-linked reductases, C-terminal domain"/>
    <property type="match status" value="1"/>
</dbReference>
<evidence type="ECO:0000256" key="6">
    <source>
        <dbReference type="RuleBase" id="RU003968"/>
    </source>
</evidence>
<dbReference type="SUPFAM" id="SSF51905">
    <property type="entry name" value="FAD/NAD(P)-binding domain"/>
    <property type="match status" value="1"/>
</dbReference>
<feature type="binding site" evidence="5">
    <location>
        <position position="80"/>
    </location>
    <ligand>
        <name>FAD</name>
        <dbReference type="ChEBI" id="CHEBI:57692"/>
    </ligand>
</feature>
<feature type="binding site" evidence="5">
    <location>
        <position position="216"/>
    </location>
    <ligand>
        <name>FAD</name>
        <dbReference type="ChEBI" id="CHEBI:57692"/>
    </ligand>
</feature>